<dbReference type="SUPFAM" id="SSF46458">
    <property type="entry name" value="Globin-like"/>
    <property type="match status" value="1"/>
</dbReference>
<evidence type="ECO:0008006" key="10">
    <source>
        <dbReference type="Google" id="ProtNLM"/>
    </source>
</evidence>
<dbReference type="Gene3D" id="1.10.490.10">
    <property type="entry name" value="Globins"/>
    <property type="match status" value="1"/>
</dbReference>
<feature type="domain" description="T-SNARE coiled-coil homology" evidence="7">
    <location>
        <begin position="363"/>
        <end position="425"/>
    </location>
</feature>
<dbReference type="GO" id="GO:0020037">
    <property type="term" value="F:heme binding"/>
    <property type="evidence" value="ECO:0007669"/>
    <property type="project" value="InterPro"/>
</dbReference>
<dbReference type="GO" id="GO:0006935">
    <property type="term" value="P:chemotaxis"/>
    <property type="evidence" value="ECO:0007669"/>
    <property type="project" value="InterPro"/>
</dbReference>
<evidence type="ECO:0000256" key="1">
    <source>
        <dbReference type="ARBA" id="ARBA00004429"/>
    </source>
</evidence>
<dbReference type="PROSITE" id="PS50192">
    <property type="entry name" value="T_SNARE"/>
    <property type="match status" value="1"/>
</dbReference>
<dbReference type="InterPro" id="IPR004090">
    <property type="entry name" value="Chemotax_Me-accpt_rcpt"/>
</dbReference>
<evidence type="ECO:0000256" key="4">
    <source>
        <dbReference type="ARBA" id="ARBA00029447"/>
    </source>
</evidence>
<comment type="caution">
    <text evidence="8">The sequence shown here is derived from an EMBL/GenBank/DDBJ whole genome shotgun (WGS) entry which is preliminary data.</text>
</comment>
<dbReference type="InterPro" id="IPR000727">
    <property type="entry name" value="T_SNARE_dom"/>
</dbReference>
<keyword evidence="2" id="KW-0472">Membrane</keyword>
<dbReference type="SUPFAM" id="SSF58104">
    <property type="entry name" value="Methyl-accepting chemotaxis protein (MCP) signaling domain"/>
    <property type="match status" value="1"/>
</dbReference>
<feature type="domain" description="Methyl-accepting transducer" evidence="6">
    <location>
        <begin position="204"/>
        <end position="447"/>
    </location>
</feature>
<dbReference type="InterPro" id="IPR009050">
    <property type="entry name" value="Globin-like_sf"/>
</dbReference>
<dbReference type="Proteomes" id="UP000229498">
    <property type="component" value="Unassembled WGS sequence"/>
</dbReference>
<dbReference type="InterPro" id="IPR039379">
    <property type="entry name" value="Protoglobin_sensor_dom"/>
</dbReference>
<dbReference type="GO" id="GO:0019825">
    <property type="term" value="F:oxygen binding"/>
    <property type="evidence" value="ECO:0007669"/>
    <property type="project" value="InterPro"/>
</dbReference>
<sequence>MVPEPIRIAKILTLIPVENIMSDKDRIEADERLRFMGITDEVRETMRAAWPVIEPQLEGLLGDFYAHLTSQPHLAQMIGGDAGVERLRKAQYAHWRHLLSGVFDAEYFERVQRIGVAHQRIGLEPRWYLSGYGFILSRLSQILLARASRFSNRRNAAEMVDAVTRALFLDMDLAVTVYWDEVRAAATQTTARHADAFEKDVVGLVESLAEAAGNMRVTSETLRGGVTQSIDNSTLVASASEQATSNVRNVATAAEELAASLSEVTRQVSESTQVTLGAVEQVNQVSGRVKGLSDAAEKIGSVVGLINEIASQTNLLALNATIEAARAGEAGKGFAVVSAEVKSLASQTAKATDEISQQVRGIQEATADSVRAIAEIKATIDQVNTIANTIAAAVEEQNAATRDISQNVQQAAIGTQDVTARIAEVSTASHQTGQSAEEVGAAATELAERSEQLRHSVGSFLRNVRSAA</sequence>
<name>A0A2M9G2E6_9PROT</name>
<evidence type="ECO:0000313" key="8">
    <source>
        <dbReference type="EMBL" id="PJK29875.1"/>
    </source>
</evidence>
<dbReference type="InterPro" id="IPR004089">
    <property type="entry name" value="MCPsignal_dom"/>
</dbReference>
<evidence type="ECO:0000259" key="7">
    <source>
        <dbReference type="PROSITE" id="PS50192"/>
    </source>
</evidence>
<evidence type="ECO:0000256" key="3">
    <source>
        <dbReference type="ARBA" id="ARBA00023224"/>
    </source>
</evidence>
<comment type="similarity">
    <text evidence="4">Belongs to the methyl-accepting chemotaxis (MCP) protein family.</text>
</comment>
<dbReference type="GO" id="GO:0007165">
    <property type="term" value="P:signal transduction"/>
    <property type="evidence" value="ECO:0007669"/>
    <property type="project" value="UniProtKB-KW"/>
</dbReference>
<dbReference type="PANTHER" id="PTHR32089">
    <property type="entry name" value="METHYL-ACCEPTING CHEMOTAXIS PROTEIN MCPB"/>
    <property type="match status" value="1"/>
</dbReference>
<evidence type="ECO:0000256" key="2">
    <source>
        <dbReference type="ARBA" id="ARBA00022519"/>
    </source>
</evidence>
<dbReference type="OrthoDB" id="266313at2"/>
<accession>A0A2M9G2E6</accession>
<keyword evidence="9" id="KW-1185">Reference proteome</keyword>
<dbReference type="Pfam" id="PF00015">
    <property type="entry name" value="MCPsignal"/>
    <property type="match status" value="1"/>
</dbReference>
<dbReference type="GO" id="GO:0004888">
    <property type="term" value="F:transmembrane signaling receptor activity"/>
    <property type="evidence" value="ECO:0007669"/>
    <property type="project" value="InterPro"/>
</dbReference>
<dbReference type="Gene3D" id="1.10.287.950">
    <property type="entry name" value="Methyl-accepting chemotaxis protein"/>
    <property type="match status" value="1"/>
</dbReference>
<dbReference type="PANTHER" id="PTHR32089:SF112">
    <property type="entry name" value="LYSOZYME-LIKE PROTEIN-RELATED"/>
    <property type="match status" value="1"/>
</dbReference>
<organism evidence="8 9">
    <name type="scientific">Minwuia thermotolerans</name>
    <dbReference type="NCBI Taxonomy" id="2056226"/>
    <lineage>
        <taxon>Bacteria</taxon>
        <taxon>Pseudomonadati</taxon>
        <taxon>Pseudomonadota</taxon>
        <taxon>Alphaproteobacteria</taxon>
        <taxon>Minwuiales</taxon>
        <taxon>Minwuiaceae</taxon>
        <taxon>Minwuia</taxon>
    </lineage>
</organism>
<dbReference type="EMBL" id="PHIG01000031">
    <property type="protein sequence ID" value="PJK29875.1"/>
    <property type="molecule type" value="Genomic_DNA"/>
</dbReference>
<protein>
    <recommendedName>
        <fullName evidence="10">Chemotaxis protein</fullName>
    </recommendedName>
</protein>
<dbReference type="PROSITE" id="PS50111">
    <property type="entry name" value="CHEMOTAXIS_TRANSDUC_2"/>
    <property type="match status" value="1"/>
</dbReference>
<dbReference type="AlphaFoldDB" id="A0A2M9G2E6"/>
<dbReference type="CDD" id="cd01068">
    <property type="entry name" value="globin_sensor"/>
    <property type="match status" value="1"/>
</dbReference>
<reference evidence="8 9" key="1">
    <citation type="submission" date="2017-11" db="EMBL/GenBank/DDBJ databases">
        <title>Draft genome sequence of Rhizobiales bacterium SY3-13.</title>
        <authorList>
            <person name="Sun C."/>
        </authorList>
    </citation>
    <scope>NUCLEOTIDE SEQUENCE [LARGE SCALE GENOMIC DNA]</scope>
    <source>
        <strain evidence="8 9">SY3-13</strain>
    </source>
</reference>
<dbReference type="InterPro" id="IPR044398">
    <property type="entry name" value="Globin-sensor_dom"/>
</dbReference>
<keyword evidence="2" id="KW-0997">Cell inner membrane</keyword>
<comment type="subcellular location">
    <subcellularLocation>
        <location evidence="1">Cell inner membrane</location>
        <topology evidence="1">Multi-pass membrane protein</topology>
    </subcellularLocation>
</comment>
<dbReference type="PRINTS" id="PR00260">
    <property type="entry name" value="CHEMTRNSDUCR"/>
</dbReference>
<evidence type="ECO:0000256" key="5">
    <source>
        <dbReference type="PROSITE-ProRule" id="PRU00284"/>
    </source>
</evidence>
<dbReference type="Pfam" id="PF11563">
    <property type="entry name" value="Protoglobin"/>
    <property type="match status" value="1"/>
</dbReference>
<evidence type="ECO:0000259" key="6">
    <source>
        <dbReference type="PROSITE" id="PS50111"/>
    </source>
</evidence>
<gene>
    <name evidence="8" type="ORF">CVT23_08855</name>
</gene>
<dbReference type="SMART" id="SM00283">
    <property type="entry name" value="MA"/>
    <property type="match status" value="1"/>
</dbReference>
<evidence type="ECO:0000313" key="9">
    <source>
        <dbReference type="Proteomes" id="UP000229498"/>
    </source>
</evidence>
<keyword evidence="2" id="KW-1003">Cell membrane</keyword>
<dbReference type="InterPro" id="IPR012292">
    <property type="entry name" value="Globin/Proto"/>
</dbReference>
<keyword evidence="3 5" id="KW-0807">Transducer</keyword>
<proteinExistence type="inferred from homology"/>
<dbReference type="GO" id="GO:0005886">
    <property type="term" value="C:plasma membrane"/>
    <property type="evidence" value="ECO:0007669"/>
    <property type="project" value="UniProtKB-SubCell"/>
</dbReference>